<organism evidence="7 8">
    <name type="scientific">Crepidotus variabilis</name>
    <dbReference type="NCBI Taxonomy" id="179855"/>
    <lineage>
        <taxon>Eukaryota</taxon>
        <taxon>Fungi</taxon>
        <taxon>Dikarya</taxon>
        <taxon>Basidiomycota</taxon>
        <taxon>Agaricomycotina</taxon>
        <taxon>Agaricomycetes</taxon>
        <taxon>Agaricomycetidae</taxon>
        <taxon>Agaricales</taxon>
        <taxon>Agaricineae</taxon>
        <taxon>Crepidotaceae</taxon>
        <taxon>Crepidotus</taxon>
    </lineage>
</organism>
<dbReference type="GO" id="GO:0050821">
    <property type="term" value="P:protein stabilization"/>
    <property type="evidence" value="ECO:0007669"/>
    <property type="project" value="TreeGrafter"/>
</dbReference>
<keyword evidence="1" id="KW-0479">Metal-binding</keyword>
<keyword evidence="3" id="KW-0862">Zinc</keyword>
<evidence type="ECO:0000313" key="8">
    <source>
        <dbReference type="Proteomes" id="UP000807306"/>
    </source>
</evidence>
<name>A0A9P6E9A2_9AGAR</name>
<keyword evidence="8" id="KW-1185">Reference proteome</keyword>
<dbReference type="GO" id="GO:0008270">
    <property type="term" value="F:zinc ion binding"/>
    <property type="evidence" value="ECO:0007669"/>
    <property type="project" value="UniProtKB-KW"/>
</dbReference>
<feature type="domain" description="DNL-type" evidence="6">
    <location>
        <begin position="95"/>
        <end position="185"/>
    </location>
</feature>
<dbReference type="GO" id="GO:0005739">
    <property type="term" value="C:mitochondrion"/>
    <property type="evidence" value="ECO:0007669"/>
    <property type="project" value="TreeGrafter"/>
</dbReference>
<dbReference type="InterPro" id="IPR007853">
    <property type="entry name" value="Znf_DNL-typ"/>
</dbReference>
<dbReference type="InterPro" id="IPR024158">
    <property type="entry name" value="Mt_import_TIM15"/>
</dbReference>
<protein>
    <submittedName>
        <fullName evidence="7">DNL zinc finger-domain-containing protein</fullName>
    </submittedName>
</protein>
<feature type="region of interest" description="Disordered" evidence="5">
    <location>
        <begin position="55"/>
        <end position="89"/>
    </location>
</feature>
<dbReference type="PANTHER" id="PTHR20922">
    <property type="entry name" value="DNL-TYPE ZINC FINGER PROTEIN"/>
    <property type="match status" value="1"/>
</dbReference>
<dbReference type="Pfam" id="PF05180">
    <property type="entry name" value="zf-DNL"/>
    <property type="match status" value="1"/>
</dbReference>
<evidence type="ECO:0000256" key="3">
    <source>
        <dbReference type="ARBA" id="ARBA00022833"/>
    </source>
</evidence>
<evidence type="ECO:0000256" key="1">
    <source>
        <dbReference type="ARBA" id="ARBA00022723"/>
    </source>
</evidence>
<evidence type="ECO:0000313" key="7">
    <source>
        <dbReference type="EMBL" id="KAF9525098.1"/>
    </source>
</evidence>
<dbReference type="PROSITE" id="PS51501">
    <property type="entry name" value="ZF_DNL"/>
    <property type="match status" value="1"/>
</dbReference>
<evidence type="ECO:0000256" key="5">
    <source>
        <dbReference type="SAM" id="MobiDB-lite"/>
    </source>
</evidence>
<dbReference type="EMBL" id="MU157888">
    <property type="protein sequence ID" value="KAF9525098.1"/>
    <property type="molecule type" value="Genomic_DNA"/>
</dbReference>
<dbReference type="OrthoDB" id="512667at2759"/>
<accession>A0A9P6E9A2</accession>
<comment type="caution">
    <text evidence="7">The sequence shown here is derived from an EMBL/GenBank/DDBJ whole genome shotgun (WGS) entry which is preliminary data.</text>
</comment>
<sequence length="185" mass="20356">MLPSRLFRNTGISPALRSLVTPHPSLPATLAVQLRFRLGINPATLANARIGVAPFSSSSRRPQDLHILPGPSTPAVEDTEGEKTTTSQTLPGRVEPRLSITFTCTASQCGERSTHEFSKRSYMKGIVIVQCPKCKNRHLIADNLGWFKDNTDNGRLRTVEDLVKAKGEKIRKGKLGFDGDIEYSE</sequence>
<dbReference type="GO" id="GO:0051087">
    <property type="term" value="F:protein-folding chaperone binding"/>
    <property type="evidence" value="ECO:0007669"/>
    <property type="project" value="TreeGrafter"/>
</dbReference>
<gene>
    <name evidence="7" type="ORF">CPB83DRAFT_818988</name>
</gene>
<dbReference type="PANTHER" id="PTHR20922:SF13">
    <property type="entry name" value="DNL-TYPE ZINC FINGER PROTEIN"/>
    <property type="match status" value="1"/>
</dbReference>
<dbReference type="GO" id="GO:0006457">
    <property type="term" value="P:protein folding"/>
    <property type="evidence" value="ECO:0007669"/>
    <property type="project" value="TreeGrafter"/>
</dbReference>
<proteinExistence type="predicted"/>
<dbReference type="Proteomes" id="UP000807306">
    <property type="component" value="Unassembled WGS sequence"/>
</dbReference>
<evidence type="ECO:0000256" key="2">
    <source>
        <dbReference type="ARBA" id="ARBA00022771"/>
    </source>
</evidence>
<evidence type="ECO:0000259" key="6">
    <source>
        <dbReference type="PROSITE" id="PS51501"/>
    </source>
</evidence>
<keyword evidence="2 4" id="KW-0863">Zinc-finger</keyword>
<dbReference type="AlphaFoldDB" id="A0A9P6E9A2"/>
<dbReference type="GO" id="GO:0030150">
    <property type="term" value="P:protein import into mitochondrial matrix"/>
    <property type="evidence" value="ECO:0007669"/>
    <property type="project" value="TreeGrafter"/>
</dbReference>
<evidence type="ECO:0000256" key="4">
    <source>
        <dbReference type="PROSITE-ProRule" id="PRU00834"/>
    </source>
</evidence>
<reference evidence="7" key="1">
    <citation type="submission" date="2020-11" db="EMBL/GenBank/DDBJ databases">
        <authorList>
            <consortium name="DOE Joint Genome Institute"/>
            <person name="Ahrendt S."/>
            <person name="Riley R."/>
            <person name="Andreopoulos W."/>
            <person name="Labutti K."/>
            <person name="Pangilinan J."/>
            <person name="Ruiz-Duenas F.J."/>
            <person name="Barrasa J.M."/>
            <person name="Sanchez-Garcia M."/>
            <person name="Camarero S."/>
            <person name="Miyauchi S."/>
            <person name="Serrano A."/>
            <person name="Linde D."/>
            <person name="Babiker R."/>
            <person name="Drula E."/>
            <person name="Ayuso-Fernandez I."/>
            <person name="Pacheco R."/>
            <person name="Padilla G."/>
            <person name="Ferreira P."/>
            <person name="Barriuso J."/>
            <person name="Kellner H."/>
            <person name="Castanera R."/>
            <person name="Alfaro M."/>
            <person name="Ramirez L."/>
            <person name="Pisabarro A.G."/>
            <person name="Kuo A."/>
            <person name="Tritt A."/>
            <person name="Lipzen A."/>
            <person name="He G."/>
            <person name="Yan M."/>
            <person name="Ng V."/>
            <person name="Cullen D."/>
            <person name="Martin F."/>
            <person name="Rosso M.-N."/>
            <person name="Henrissat B."/>
            <person name="Hibbett D."/>
            <person name="Martinez A.T."/>
            <person name="Grigoriev I.V."/>
        </authorList>
    </citation>
    <scope>NUCLEOTIDE SEQUENCE</scope>
    <source>
        <strain evidence="7">CBS 506.95</strain>
    </source>
</reference>